<organism evidence="2 3">
    <name type="scientific">Strongyloides papillosus</name>
    <name type="common">Intestinal threadworm</name>
    <dbReference type="NCBI Taxonomy" id="174720"/>
    <lineage>
        <taxon>Eukaryota</taxon>
        <taxon>Metazoa</taxon>
        <taxon>Ecdysozoa</taxon>
        <taxon>Nematoda</taxon>
        <taxon>Chromadorea</taxon>
        <taxon>Rhabditida</taxon>
        <taxon>Tylenchina</taxon>
        <taxon>Panagrolaimomorpha</taxon>
        <taxon>Strongyloidoidea</taxon>
        <taxon>Strongyloididae</taxon>
        <taxon>Strongyloides</taxon>
    </lineage>
</organism>
<name>A0A0N5B737_STREA</name>
<evidence type="ECO:0000256" key="1">
    <source>
        <dbReference type="SAM" id="MobiDB-lite"/>
    </source>
</evidence>
<protein>
    <submittedName>
        <fullName evidence="3">Uncharacterized protein</fullName>
    </submittedName>
</protein>
<proteinExistence type="predicted"/>
<evidence type="ECO:0000313" key="2">
    <source>
        <dbReference type="Proteomes" id="UP000046392"/>
    </source>
</evidence>
<dbReference type="Proteomes" id="UP000046392">
    <property type="component" value="Unplaced"/>
</dbReference>
<feature type="compositionally biased region" description="Polar residues" evidence="1">
    <location>
        <begin position="47"/>
        <end position="75"/>
    </location>
</feature>
<dbReference type="AlphaFoldDB" id="A0A0N5B737"/>
<feature type="region of interest" description="Disordered" evidence="1">
    <location>
        <begin position="47"/>
        <end position="84"/>
    </location>
</feature>
<dbReference type="STRING" id="174720.A0A0N5B737"/>
<evidence type="ECO:0000313" key="3">
    <source>
        <dbReference type="WBParaSite" id="SPAL_0000186500.1"/>
    </source>
</evidence>
<sequence length="152" mass="17170">MSDNQFISKIPSLFRKSSKDNFTNHDDTINFIQKKNPRQVLSESFVNSPMQPLETPMNSTARSPNMTMSSSSGPNSDRRNVTPRYSLRSKLVGSAYSKFNAGVTPAQMDPFKNINFKINQDPEDVNKHGEFLNINDTFEKDGNSQCHSPTVY</sequence>
<accession>A0A0N5B737</accession>
<keyword evidence="2" id="KW-1185">Reference proteome</keyword>
<reference evidence="3" key="1">
    <citation type="submission" date="2017-02" db="UniProtKB">
        <authorList>
            <consortium name="WormBaseParasite"/>
        </authorList>
    </citation>
    <scope>IDENTIFICATION</scope>
</reference>
<dbReference type="WBParaSite" id="SPAL_0000186500.1">
    <property type="protein sequence ID" value="SPAL_0000186500.1"/>
    <property type="gene ID" value="SPAL_0000186500"/>
</dbReference>